<evidence type="ECO:0000256" key="4">
    <source>
        <dbReference type="ARBA" id="ARBA00023319"/>
    </source>
</evidence>
<reference evidence="8" key="3">
    <citation type="submission" date="2025-09" db="UniProtKB">
        <authorList>
            <consortium name="Ensembl"/>
        </authorList>
    </citation>
    <scope>IDENTIFICATION</scope>
</reference>
<feature type="signal peptide" evidence="5">
    <location>
        <begin position="1"/>
        <end position="19"/>
    </location>
</feature>
<evidence type="ECO:0000313" key="8">
    <source>
        <dbReference type="Ensembl" id="ENSONIP00000047360.1"/>
    </source>
</evidence>
<dbReference type="PANTHER" id="PTHR19367">
    <property type="entry name" value="T-CELL RECEPTOR ALPHA CHAIN V REGION"/>
    <property type="match status" value="1"/>
</dbReference>
<dbReference type="Pfam" id="PF07686">
    <property type="entry name" value="V-set"/>
    <property type="match status" value="1"/>
</dbReference>
<dbReference type="SMART" id="SM00409">
    <property type="entry name" value="IG"/>
    <property type="match status" value="1"/>
</dbReference>
<evidence type="ECO:0000256" key="3">
    <source>
        <dbReference type="ARBA" id="ARBA00023170"/>
    </source>
</evidence>
<keyword evidence="2" id="KW-1064">Adaptive immunity</keyword>
<dbReference type="InterPro" id="IPR051287">
    <property type="entry name" value="TCR_variable_region"/>
</dbReference>
<proteinExistence type="predicted"/>
<evidence type="ECO:0000256" key="2">
    <source>
        <dbReference type="ARBA" id="ARBA00023130"/>
    </source>
</evidence>
<evidence type="ECO:0000259" key="7">
    <source>
        <dbReference type="SMART" id="SM00409"/>
    </source>
</evidence>
<dbReference type="GeneTree" id="ENSGT01110000267327"/>
<feature type="domain" description="Immunoglobulin" evidence="7">
    <location>
        <begin position="26"/>
        <end position="130"/>
    </location>
</feature>
<dbReference type="CDD" id="cd00099">
    <property type="entry name" value="IgV"/>
    <property type="match status" value="1"/>
</dbReference>
<dbReference type="InterPro" id="IPR013783">
    <property type="entry name" value="Ig-like_fold"/>
</dbReference>
<dbReference type="InterPro" id="IPR003599">
    <property type="entry name" value="Ig_sub"/>
</dbReference>
<dbReference type="Ensembl" id="ENSONIT00000035224.1">
    <property type="protein sequence ID" value="ENSONIP00000047360.1"/>
    <property type="gene ID" value="ENSONIG00000042205.1"/>
</dbReference>
<keyword evidence="9" id="KW-1185">Reference proteome</keyword>
<dbReference type="AlphaFoldDB" id="A0A669CJ35"/>
<dbReference type="Proteomes" id="UP000005207">
    <property type="component" value="Linkage group LG18"/>
</dbReference>
<reference evidence="9" key="1">
    <citation type="submission" date="2012-01" db="EMBL/GenBank/DDBJ databases">
        <title>The Genome Sequence of Oreochromis niloticus (Nile Tilapia).</title>
        <authorList>
            <consortium name="Broad Institute Genome Assembly Team"/>
            <consortium name="Broad Institute Sequencing Platform"/>
            <person name="Di Palma F."/>
            <person name="Johnson J."/>
            <person name="Lander E.S."/>
            <person name="Lindblad-Toh K."/>
        </authorList>
    </citation>
    <scope>NUCLEOTIDE SEQUENCE [LARGE SCALE GENOMIC DNA]</scope>
</reference>
<feature type="chain" id="PRO_5025483298" description="Ig-like domain-containing protein" evidence="5">
    <location>
        <begin position="20"/>
        <end position="130"/>
    </location>
</feature>
<feature type="domain" description="Immunoglobulin V-set" evidence="6">
    <location>
        <begin position="36"/>
        <end position="114"/>
    </location>
</feature>
<dbReference type="PANTHER" id="PTHR19367:SF18">
    <property type="entry name" value="T CELL RECEPTOR ALPHA VARIABLE 16"/>
    <property type="match status" value="1"/>
</dbReference>
<evidence type="ECO:0000259" key="6">
    <source>
        <dbReference type="SMART" id="SM00406"/>
    </source>
</evidence>
<dbReference type="Gene3D" id="2.60.40.10">
    <property type="entry name" value="Immunoglobulins"/>
    <property type="match status" value="1"/>
</dbReference>
<organism evidence="8 9">
    <name type="scientific">Oreochromis niloticus</name>
    <name type="common">Nile tilapia</name>
    <name type="synonym">Tilapia nilotica</name>
    <dbReference type="NCBI Taxonomy" id="8128"/>
    <lineage>
        <taxon>Eukaryota</taxon>
        <taxon>Metazoa</taxon>
        <taxon>Chordata</taxon>
        <taxon>Craniata</taxon>
        <taxon>Vertebrata</taxon>
        <taxon>Euteleostomi</taxon>
        <taxon>Actinopterygii</taxon>
        <taxon>Neopterygii</taxon>
        <taxon>Teleostei</taxon>
        <taxon>Neoteleostei</taxon>
        <taxon>Acanthomorphata</taxon>
        <taxon>Ovalentaria</taxon>
        <taxon>Cichlomorphae</taxon>
        <taxon>Cichliformes</taxon>
        <taxon>Cichlidae</taxon>
        <taxon>African cichlids</taxon>
        <taxon>Pseudocrenilabrinae</taxon>
        <taxon>Oreochromini</taxon>
        <taxon>Oreochromis</taxon>
    </lineage>
</organism>
<dbReference type="InParanoid" id="A0A669CJ35"/>
<evidence type="ECO:0008006" key="10">
    <source>
        <dbReference type="Google" id="ProtNLM"/>
    </source>
</evidence>
<name>A0A669CJ35_ORENI</name>
<keyword evidence="1 5" id="KW-0732">Signal</keyword>
<dbReference type="SMART" id="SM00406">
    <property type="entry name" value="IGv"/>
    <property type="match status" value="1"/>
</dbReference>
<evidence type="ECO:0000256" key="1">
    <source>
        <dbReference type="ARBA" id="ARBA00022729"/>
    </source>
</evidence>
<accession>A0A669CJ35</accession>
<keyword evidence="3" id="KW-0675">Receptor</keyword>
<dbReference type="SUPFAM" id="SSF48726">
    <property type="entry name" value="Immunoglobulin"/>
    <property type="match status" value="1"/>
</dbReference>
<evidence type="ECO:0000313" key="9">
    <source>
        <dbReference type="Proteomes" id="UP000005207"/>
    </source>
</evidence>
<keyword evidence="2" id="KW-0391">Immunity</keyword>
<keyword evidence="4" id="KW-0393">Immunoglobulin domain</keyword>
<evidence type="ECO:0000256" key="5">
    <source>
        <dbReference type="SAM" id="SignalP"/>
    </source>
</evidence>
<sequence>ISIFIIWIKHISLILGVCCQDLTPTNKEEFSVEGSTVTLSYKYSKEATGSDYFYWYQQYPGKPPEFLISHSGTGVKMSDPVPGITFNVSGDKTLMTLQISSAAVTDSAVYYCARSSYFSRTMLNYTLHLF</sequence>
<reference evidence="8" key="2">
    <citation type="submission" date="2025-08" db="UniProtKB">
        <authorList>
            <consortium name="Ensembl"/>
        </authorList>
    </citation>
    <scope>IDENTIFICATION</scope>
</reference>
<dbReference type="GO" id="GO:0002250">
    <property type="term" value="P:adaptive immune response"/>
    <property type="evidence" value="ECO:0007669"/>
    <property type="project" value="UniProtKB-KW"/>
</dbReference>
<protein>
    <recommendedName>
        <fullName evidence="10">Ig-like domain-containing protein</fullName>
    </recommendedName>
</protein>
<dbReference type="InterPro" id="IPR036179">
    <property type="entry name" value="Ig-like_dom_sf"/>
</dbReference>
<dbReference type="OMA" id="IWIKHIS"/>
<dbReference type="InterPro" id="IPR013106">
    <property type="entry name" value="Ig_V-set"/>
</dbReference>